<evidence type="ECO:0000313" key="3">
    <source>
        <dbReference type="Proteomes" id="UP001159363"/>
    </source>
</evidence>
<reference evidence="2 3" key="1">
    <citation type="submission" date="2023-02" db="EMBL/GenBank/DDBJ databases">
        <title>LHISI_Scaffold_Assembly.</title>
        <authorList>
            <person name="Stuart O.P."/>
            <person name="Cleave R."/>
            <person name="Magrath M.J.L."/>
            <person name="Mikheyev A.S."/>
        </authorList>
    </citation>
    <scope>NUCLEOTIDE SEQUENCE [LARGE SCALE GENOMIC DNA]</scope>
    <source>
        <strain evidence="2">Daus_M_001</strain>
        <tissue evidence="2">Leg muscle</tissue>
    </source>
</reference>
<sequence>MGLMGHGVIETIGHGVMGRRGFSMRAGWARAHPRFRRNMKYNVLYIDRAPGLEYPPVLYLSVNNKACRNNDHSVTGRVHGIGKQACRIGLKKIVVSADRHLWKKNGADELIPCTKIQRVELPATSSDGPTTRQKHVVSLDISPESDGKRRLTQPKVNFPRHIIAGKQRSFQSSWYDTFSWLEYSVKEDAVFCFVCRHFAVKGIVCEDALLHGYSDWKHIGNMASKHENSNVHKLSLAVPRMGCGEEVAESQHFNNIGNFPELIKLLCLENKYFSSKLNNMPQNAKYTSNIIQNDILQATSSVITQYIVREIKSGSTVYSLIVDEARDEGLTEQMSICVRCLNNSEIKERFLGFMELDQLNAHTLANTINCFMNSVGLDLTNCVSQSFDGASVMSGALNGVQALIRHMATNPCPFTIGLLEAIYAFQSSSTLRHNVFMKSQTSSGLDKSNVPRHSDTRWVSKYKGIHFFHLYLNFVVKALEECSISAEKKEAAEAKEKKKVHVYEQNKSFTNCIMRPCKSPKTSFGNRQISTSSSSRKQTINVRLADYFVTESVGKGNVNTCTQDDITDKCRLSSRFFSIIDNILQEMEMAFLQNTDLVGAVSACDPTSEFFMNSAILGSLAEAYNTNNSALIRL</sequence>
<dbReference type="SMART" id="SM00597">
    <property type="entry name" value="ZnF_TTF"/>
    <property type="match status" value="1"/>
</dbReference>
<dbReference type="InterPro" id="IPR006580">
    <property type="entry name" value="Znf_TTF"/>
</dbReference>
<dbReference type="Pfam" id="PF14291">
    <property type="entry name" value="DUF4371"/>
    <property type="match status" value="1"/>
</dbReference>
<evidence type="ECO:0000313" key="2">
    <source>
        <dbReference type="EMBL" id="KAJ8887844.1"/>
    </source>
</evidence>
<organism evidence="2 3">
    <name type="scientific">Dryococelus australis</name>
    <dbReference type="NCBI Taxonomy" id="614101"/>
    <lineage>
        <taxon>Eukaryota</taxon>
        <taxon>Metazoa</taxon>
        <taxon>Ecdysozoa</taxon>
        <taxon>Arthropoda</taxon>
        <taxon>Hexapoda</taxon>
        <taxon>Insecta</taxon>
        <taxon>Pterygota</taxon>
        <taxon>Neoptera</taxon>
        <taxon>Polyneoptera</taxon>
        <taxon>Phasmatodea</taxon>
        <taxon>Verophasmatodea</taxon>
        <taxon>Anareolatae</taxon>
        <taxon>Phasmatidae</taxon>
        <taxon>Eurycanthinae</taxon>
        <taxon>Dryococelus</taxon>
    </lineage>
</organism>
<name>A0ABQ9HUV4_9NEOP</name>
<dbReference type="SUPFAM" id="SSF53098">
    <property type="entry name" value="Ribonuclease H-like"/>
    <property type="match status" value="1"/>
</dbReference>
<feature type="domain" description="TTF-type" evidence="1">
    <location>
        <begin position="166"/>
        <end position="260"/>
    </location>
</feature>
<comment type="caution">
    <text evidence="2">The sequence shown here is derived from an EMBL/GenBank/DDBJ whole genome shotgun (WGS) entry which is preliminary data.</text>
</comment>
<dbReference type="InterPro" id="IPR025398">
    <property type="entry name" value="DUF4371"/>
</dbReference>
<proteinExistence type="predicted"/>
<keyword evidence="3" id="KW-1185">Reference proteome</keyword>
<evidence type="ECO:0000259" key="1">
    <source>
        <dbReference type="SMART" id="SM00597"/>
    </source>
</evidence>
<dbReference type="PANTHER" id="PTHR45749">
    <property type="match status" value="1"/>
</dbReference>
<protein>
    <recommendedName>
        <fullName evidence="1">TTF-type domain-containing protein</fullName>
    </recommendedName>
</protein>
<gene>
    <name evidence="2" type="ORF">PR048_014062</name>
</gene>
<dbReference type="InterPro" id="IPR012337">
    <property type="entry name" value="RNaseH-like_sf"/>
</dbReference>
<dbReference type="EMBL" id="JARBHB010000004">
    <property type="protein sequence ID" value="KAJ8887844.1"/>
    <property type="molecule type" value="Genomic_DNA"/>
</dbReference>
<dbReference type="PANTHER" id="PTHR45749:SF37">
    <property type="entry name" value="OS05G0311600 PROTEIN"/>
    <property type="match status" value="1"/>
</dbReference>
<dbReference type="Proteomes" id="UP001159363">
    <property type="component" value="Chromosome X"/>
</dbReference>
<accession>A0ABQ9HUV4</accession>